<comment type="caution">
    <text evidence="1">The sequence shown here is derived from an EMBL/GenBank/DDBJ whole genome shotgun (WGS) entry which is preliminary data.</text>
</comment>
<dbReference type="AlphaFoldDB" id="A0A8X6Q0Q4"/>
<accession>A0A8X6Q0Q4</accession>
<protein>
    <submittedName>
        <fullName evidence="1">Uncharacterized protein</fullName>
    </submittedName>
</protein>
<sequence length="72" mass="8063">MITVDLQIEEALANNVYVFIIPDSTQPVDLLVGDPYLDLPHIAYASISEELRIGTPIIMILAEWLISFFTEA</sequence>
<name>A0A8X6Q0Q4_NEPPI</name>
<evidence type="ECO:0000313" key="1">
    <source>
        <dbReference type="EMBL" id="GFU00120.1"/>
    </source>
</evidence>
<proteinExistence type="predicted"/>
<organism evidence="1 2">
    <name type="scientific">Nephila pilipes</name>
    <name type="common">Giant wood spider</name>
    <name type="synonym">Nephila maculata</name>
    <dbReference type="NCBI Taxonomy" id="299642"/>
    <lineage>
        <taxon>Eukaryota</taxon>
        <taxon>Metazoa</taxon>
        <taxon>Ecdysozoa</taxon>
        <taxon>Arthropoda</taxon>
        <taxon>Chelicerata</taxon>
        <taxon>Arachnida</taxon>
        <taxon>Araneae</taxon>
        <taxon>Araneomorphae</taxon>
        <taxon>Entelegynae</taxon>
        <taxon>Araneoidea</taxon>
        <taxon>Nephilidae</taxon>
        <taxon>Nephila</taxon>
    </lineage>
</organism>
<dbReference type="Proteomes" id="UP000887013">
    <property type="component" value="Unassembled WGS sequence"/>
</dbReference>
<keyword evidence="2" id="KW-1185">Reference proteome</keyword>
<evidence type="ECO:0000313" key="2">
    <source>
        <dbReference type="Proteomes" id="UP000887013"/>
    </source>
</evidence>
<dbReference type="EMBL" id="BMAW01027065">
    <property type="protein sequence ID" value="GFU00120.1"/>
    <property type="molecule type" value="Genomic_DNA"/>
</dbReference>
<reference evidence="1" key="1">
    <citation type="submission" date="2020-08" db="EMBL/GenBank/DDBJ databases">
        <title>Multicomponent nature underlies the extraordinary mechanical properties of spider dragline silk.</title>
        <authorList>
            <person name="Kono N."/>
            <person name="Nakamura H."/>
            <person name="Mori M."/>
            <person name="Yoshida Y."/>
            <person name="Ohtoshi R."/>
            <person name="Malay A.D."/>
            <person name="Moran D.A.P."/>
            <person name="Tomita M."/>
            <person name="Numata K."/>
            <person name="Arakawa K."/>
        </authorList>
    </citation>
    <scope>NUCLEOTIDE SEQUENCE</scope>
</reference>
<dbReference type="OrthoDB" id="8013679at2759"/>
<gene>
    <name evidence="1" type="ORF">NPIL_112921</name>
</gene>